<reference evidence="2 3" key="1">
    <citation type="submission" date="2018-06" db="EMBL/GenBank/DDBJ databases">
        <authorList>
            <consortium name="Pathogen Informatics"/>
            <person name="Doyle S."/>
        </authorList>
    </citation>
    <scope>NUCLEOTIDE SEQUENCE [LARGE SCALE GENOMIC DNA]</scope>
    <source>
        <strain evidence="2 3">NCTC11807</strain>
    </source>
</reference>
<dbReference type="PANTHER" id="PTHR43423:SF1">
    <property type="entry name" value="ABC TRANSPORTER I FAMILY MEMBER 17"/>
    <property type="match status" value="1"/>
</dbReference>
<proteinExistence type="predicted"/>
<keyword evidence="2" id="KW-0378">Hydrolase</keyword>
<dbReference type="EMBL" id="UHDZ01000001">
    <property type="protein sequence ID" value="SUM73718.1"/>
    <property type="molecule type" value="Genomic_DNA"/>
</dbReference>
<name>A0A380H9R7_9STAP</name>
<evidence type="ECO:0000313" key="2">
    <source>
        <dbReference type="EMBL" id="SUM73718.1"/>
    </source>
</evidence>
<dbReference type="InterPro" id="IPR003439">
    <property type="entry name" value="ABC_transporter-like_ATP-bd"/>
</dbReference>
<dbReference type="Gene3D" id="3.40.50.300">
    <property type="entry name" value="P-loop containing nucleotide triphosphate hydrolases"/>
    <property type="match status" value="1"/>
</dbReference>
<organism evidence="2 3">
    <name type="scientific">Staphylococcus saccharolyticus</name>
    <dbReference type="NCBI Taxonomy" id="33028"/>
    <lineage>
        <taxon>Bacteria</taxon>
        <taxon>Bacillati</taxon>
        <taxon>Bacillota</taxon>
        <taxon>Bacilli</taxon>
        <taxon>Bacillales</taxon>
        <taxon>Staphylococcaceae</taxon>
        <taxon>Staphylococcus</taxon>
    </lineage>
</organism>
<dbReference type="InterPro" id="IPR027417">
    <property type="entry name" value="P-loop_NTPase"/>
</dbReference>
<dbReference type="PANTHER" id="PTHR43423">
    <property type="entry name" value="ABC TRANSPORTER I FAMILY MEMBER 17"/>
    <property type="match status" value="1"/>
</dbReference>
<dbReference type="Proteomes" id="UP000255425">
    <property type="component" value="Unassembled WGS sequence"/>
</dbReference>
<dbReference type="EC" id="3.6.3.-" evidence="2"/>
<accession>A0A380H9R7</accession>
<dbReference type="Pfam" id="PF00005">
    <property type="entry name" value="ABC_tran"/>
    <property type="match status" value="1"/>
</dbReference>
<feature type="domain" description="ABC transporter" evidence="1">
    <location>
        <begin position="9"/>
        <end position="66"/>
    </location>
</feature>
<evidence type="ECO:0000259" key="1">
    <source>
        <dbReference type="Pfam" id="PF00005"/>
    </source>
</evidence>
<evidence type="ECO:0000313" key="3">
    <source>
        <dbReference type="Proteomes" id="UP000255425"/>
    </source>
</evidence>
<dbReference type="SUPFAM" id="SSF52540">
    <property type="entry name" value="P-loop containing nucleoside triphosphate hydrolases"/>
    <property type="match status" value="1"/>
</dbReference>
<gene>
    <name evidence="2" type="primary">cmpD</name>
    <name evidence="2" type="ORF">NCTC11807_02294</name>
</gene>
<dbReference type="GO" id="GO:0005524">
    <property type="term" value="F:ATP binding"/>
    <property type="evidence" value="ECO:0007669"/>
    <property type="project" value="InterPro"/>
</dbReference>
<protein>
    <submittedName>
        <fullName evidence="2">ABC transporter</fullName>
        <ecNumber evidence="2">3.6.3.-</ecNumber>
    </submittedName>
</protein>
<sequence>MESTNSDHGINITIEEGEKVAIIGPSGSGKSTLLQVLFGLFQVRKGVVTLNGEQVYDIDNTKKYHRINVML</sequence>
<keyword evidence="3" id="KW-1185">Reference proteome</keyword>
<dbReference type="GO" id="GO:0016887">
    <property type="term" value="F:ATP hydrolysis activity"/>
    <property type="evidence" value="ECO:0007669"/>
    <property type="project" value="InterPro"/>
</dbReference>
<dbReference type="AlphaFoldDB" id="A0A380H9R7"/>